<dbReference type="InterPro" id="IPR002182">
    <property type="entry name" value="NB-ARC"/>
</dbReference>
<evidence type="ECO:0000259" key="4">
    <source>
        <dbReference type="Pfam" id="PF23559"/>
    </source>
</evidence>
<dbReference type="Gene3D" id="3.40.50.300">
    <property type="entry name" value="P-loop containing nucleotide triphosphate hydrolases"/>
    <property type="match status" value="1"/>
</dbReference>
<proteinExistence type="predicted"/>
<dbReference type="InterPro" id="IPR036388">
    <property type="entry name" value="WH-like_DNA-bd_sf"/>
</dbReference>
<feature type="domain" description="Disease resistance R13L4/SHOC-2-like LRR" evidence="5">
    <location>
        <begin position="374"/>
        <end position="474"/>
    </location>
</feature>
<dbReference type="InterPro" id="IPR042197">
    <property type="entry name" value="Apaf_helical"/>
</dbReference>
<dbReference type="InterPro" id="IPR032675">
    <property type="entry name" value="LRR_dom_sf"/>
</dbReference>
<dbReference type="Gene3D" id="3.80.10.10">
    <property type="entry name" value="Ribonuclease Inhibitor"/>
    <property type="match status" value="2"/>
</dbReference>
<reference evidence="6" key="2">
    <citation type="submission" date="2018-03" db="EMBL/GenBank/DDBJ databases">
        <title>The Triticum urartu genome reveals the dynamic nature of wheat genome evolution.</title>
        <authorList>
            <person name="Ling H."/>
            <person name="Ma B."/>
            <person name="Shi X."/>
            <person name="Liu H."/>
            <person name="Dong L."/>
            <person name="Sun H."/>
            <person name="Cao Y."/>
            <person name="Gao Q."/>
            <person name="Zheng S."/>
            <person name="Li Y."/>
            <person name="Yu Y."/>
            <person name="Du H."/>
            <person name="Qi M."/>
            <person name="Li Y."/>
            <person name="Yu H."/>
            <person name="Cui Y."/>
            <person name="Wang N."/>
            <person name="Chen C."/>
            <person name="Wu H."/>
            <person name="Zhao Y."/>
            <person name="Zhang J."/>
            <person name="Li Y."/>
            <person name="Zhou W."/>
            <person name="Zhang B."/>
            <person name="Hu W."/>
            <person name="Eijk M."/>
            <person name="Tang J."/>
            <person name="Witsenboer H."/>
            <person name="Zhao S."/>
            <person name="Li Z."/>
            <person name="Zhang A."/>
            <person name="Wang D."/>
            <person name="Liang C."/>
        </authorList>
    </citation>
    <scope>NUCLEOTIDE SEQUENCE [LARGE SCALE GENOMIC DNA]</scope>
    <source>
        <strain evidence="6">cv. G1812</strain>
    </source>
</reference>
<keyword evidence="2" id="KW-0611">Plant defense</keyword>
<protein>
    <recommendedName>
        <fullName evidence="8">Disease resistance protein RPM1</fullName>
    </recommendedName>
</protein>
<evidence type="ECO:0000256" key="1">
    <source>
        <dbReference type="ARBA" id="ARBA00022737"/>
    </source>
</evidence>
<dbReference type="Proteomes" id="UP000015106">
    <property type="component" value="Chromosome 1"/>
</dbReference>
<dbReference type="PRINTS" id="PR00364">
    <property type="entry name" value="DISEASERSIST"/>
</dbReference>
<dbReference type="EnsemblPlants" id="TuG1812G0100000337.01.T01">
    <property type="protein sequence ID" value="TuG1812G0100000337.01.T01"/>
    <property type="gene ID" value="TuG1812G0100000337.01"/>
</dbReference>
<reference evidence="6" key="3">
    <citation type="submission" date="2022-06" db="UniProtKB">
        <authorList>
            <consortium name="EnsemblPlants"/>
        </authorList>
    </citation>
    <scope>IDENTIFICATION</scope>
</reference>
<dbReference type="InterPro" id="IPR027417">
    <property type="entry name" value="P-loop_NTPase"/>
</dbReference>
<dbReference type="PANTHER" id="PTHR23155:SF1114">
    <property type="entry name" value="OS02G0475500 PROTEIN"/>
    <property type="match status" value="1"/>
</dbReference>
<dbReference type="GO" id="GO:0009626">
    <property type="term" value="P:plant-type hypersensitive response"/>
    <property type="evidence" value="ECO:0007669"/>
    <property type="project" value="UniProtKB-ARBA"/>
</dbReference>
<dbReference type="GO" id="GO:0002758">
    <property type="term" value="P:innate immune response-activating signaling pathway"/>
    <property type="evidence" value="ECO:0007669"/>
    <property type="project" value="UniProtKB-ARBA"/>
</dbReference>
<evidence type="ECO:0000256" key="2">
    <source>
        <dbReference type="ARBA" id="ARBA00022821"/>
    </source>
</evidence>
<keyword evidence="1" id="KW-0677">Repeat</keyword>
<evidence type="ECO:0000313" key="7">
    <source>
        <dbReference type="Proteomes" id="UP000015106"/>
    </source>
</evidence>
<organism evidence="6 7">
    <name type="scientific">Triticum urartu</name>
    <name type="common">Red wild einkorn</name>
    <name type="synonym">Crithodium urartu</name>
    <dbReference type="NCBI Taxonomy" id="4572"/>
    <lineage>
        <taxon>Eukaryota</taxon>
        <taxon>Viridiplantae</taxon>
        <taxon>Streptophyta</taxon>
        <taxon>Embryophyta</taxon>
        <taxon>Tracheophyta</taxon>
        <taxon>Spermatophyta</taxon>
        <taxon>Magnoliopsida</taxon>
        <taxon>Liliopsida</taxon>
        <taxon>Poales</taxon>
        <taxon>Poaceae</taxon>
        <taxon>BOP clade</taxon>
        <taxon>Pooideae</taxon>
        <taxon>Triticodae</taxon>
        <taxon>Triticeae</taxon>
        <taxon>Triticinae</taxon>
        <taxon>Triticum</taxon>
    </lineage>
</organism>
<evidence type="ECO:0000259" key="3">
    <source>
        <dbReference type="Pfam" id="PF00931"/>
    </source>
</evidence>
<evidence type="ECO:0000313" key="6">
    <source>
        <dbReference type="EnsemblPlants" id="TuG1812G0100000337.01.T01"/>
    </source>
</evidence>
<feature type="domain" description="Disease resistance R13L4/SHOC-2-like LRR" evidence="5">
    <location>
        <begin position="541"/>
        <end position="692"/>
    </location>
</feature>
<dbReference type="Pfam" id="PF23559">
    <property type="entry name" value="WHD_DRP"/>
    <property type="match status" value="1"/>
</dbReference>
<dbReference type="InterPro" id="IPR058922">
    <property type="entry name" value="WHD_DRP"/>
</dbReference>
<dbReference type="Gramene" id="TuG1812G0100000337.01.T01">
    <property type="protein sequence ID" value="TuG1812G0100000337.01.T01"/>
    <property type="gene ID" value="TuG1812G0100000337.01"/>
</dbReference>
<feature type="domain" description="NB-ARC" evidence="3">
    <location>
        <begin position="1"/>
        <end position="163"/>
    </location>
</feature>
<dbReference type="AlphaFoldDB" id="A0A8R7NVV5"/>
<dbReference type="Pfam" id="PF00931">
    <property type="entry name" value="NB-ARC"/>
    <property type="match status" value="1"/>
</dbReference>
<dbReference type="GO" id="GO:0042742">
    <property type="term" value="P:defense response to bacterium"/>
    <property type="evidence" value="ECO:0007669"/>
    <property type="project" value="UniProtKB-ARBA"/>
</dbReference>
<name>A0A8R7NVV5_TRIUA</name>
<dbReference type="SUPFAM" id="SSF52540">
    <property type="entry name" value="P-loop containing nucleoside triphosphate hydrolases"/>
    <property type="match status" value="1"/>
</dbReference>
<dbReference type="GO" id="GO:0043531">
    <property type="term" value="F:ADP binding"/>
    <property type="evidence" value="ECO:0007669"/>
    <property type="project" value="InterPro"/>
</dbReference>
<feature type="domain" description="Disease resistance protein winged helix" evidence="4">
    <location>
        <begin position="251"/>
        <end position="324"/>
    </location>
</feature>
<dbReference type="FunFam" id="1.10.10.10:FF:000322">
    <property type="entry name" value="Probable disease resistance protein At1g63360"/>
    <property type="match status" value="1"/>
</dbReference>
<evidence type="ECO:0000259" key="5">
    <source>
        <dbReference type="Pfam" id="PF23598"/>
    </source>
</evidence>
<dbReference type="Gene3D" id="1.10.8.430">
    <property type="entry name" value="Helical domain of apoptotic protease-activating factors"/>
    <property type="match status" value="1"/>
</dbReference>
<dbReference type="SUPFAM" id="SSF52047">
    <property type="entry name" value="RNI-like"/>
    <property type="match status" value="1"/>
</dbReference>
<dbReference type="PANTHER" id="PTHR23155">
    <property type="entry name" value="DISEASE RESISTANCE PROTEIN RP"/>
    <property type="match status" value="1"/>
</dbReference>
<dbReference type="Gene3D" id="1.10.10.10">
    <property type="entry name" value="Winged helix-like DNA-binding domain superfamily/Winged helix DNA-binding domain"/>
    <property type="match status" value="1"/>
</dbReference>
<evidence type="ECO:0008006" key="8">
    <source>
        <dbReference type="Google" id="ProtNLM"/>
    </source>
</evidence>
<keyword evidence="7" id="KW-1185">Reference proteome</keyword>
<accession>A0A8R7NVV5</accession>
<sequence>MGGLGKTTLVKEIYQSQELSGTFQRRACVTVMHPFILEDLLRSLLTQLDRESSEKRHMLDRMGRTKKTSLLMSPAEVIQDLLRLLEREKCLIILDDVSSTAEWNMIIPIFCEMENTSRIIVTTREENIAKHCSKKQVNIYKLKGLEYKDGRDLFTKKVFKETVDLNKQYPELVEQTELILRKCGQLPLAIVTIGGFLANQPKPSLGWRKLNDHISAELEMNPELGTIRTVLMRSYDGLPYHLKSCFLYMPIFPEDYKVGRRRLVRRWSAEGYSREVRDKSAEEIADTYFMELISRSIILPSQQSIHSTTRIDSCQVHDLIREIAISKSIEENLVFRLEQGCSLNTRSVARHLALNGNWEGDQSEFKSIVEMSRVRSITVFGEWKSFFISDKMTMLRVLDLEDSTGLHAHHLEHIGKLLHLRYLSLRGCQYIFHVPDSLGNLRQLETLDIRDTNVLMLPKTIIKLLKITNLRAGETPLSEEDSVKDFIPRIMRRRLCLLPLCSMAFCLSWCALAFSCMEGMNHHDICIMVCCWLLPAAAMHLDMPRGMRKLKALQTLGVVNVGRWGKVILQDIKRLTYLRKLGVTGINKENGQELCTTVAGLSHLESLSIQSEGEPGLCGCLDGIFSFPEKLQSLKLYGNLVKLPEWIQGLKNVVKLKLRSTMLLDVNAEAIMEVLGNLPNLARLHLLKKSFQGESLFINFHPEAPSRACWCWPWNWKTYVPTNHSSLNKEQLLSLRCSRFIFETARVNHCWGYHICQASRKF</sequence>
<dbReference type="InterPro" id="IPR055414">
    <property type="entry name" value="LRR_R13L4/SHOC2-like"/>
</dbReference>
<reference evidence="7" key="1">
    <citation type="journal article" date="2013" name="Nature">
        <title>Draft genome of the wheat A-genome progenitor Triticum urartu.</title>
        <authorList>
            <person name="Ling H.Q."/>
            <person name="Zhao S."/>
            <person name="Liu D."/>
            <person name="Wang J."/>
            <person name="Sun H."/>
            <person name="Zhang C."/>
            <person name="Fan H."/>
            <person name="Li D."/>
            <person name="Dong L."/>
            <person name="Tao Y."/>
            <person name="Gao C."/>
            <person name="Wu H."/>
            <person name="Li Y."/>
            <person name="Cui Y."/>
            <person name="Guo X."/>
            <person name="Zheng S."/>
            <person name="Wang B."/>
            <person name="Yu K."/>
            <person name="Liang Q."/>
            <person name="Yang W."/>
            <person name="Lou X."/>
            <person name="Chen J."/>
            <person name="Feng M."/>
            <person name="Jian J."/>
            <person name="Zhang X."/>
            <person name="Luo G."/>
            <person name="Jiang Y."/>
            <person name="Liu J."/>
            <person name="Wang Z."/>
            <person name="Sha Y."/>
            <person name="Zhang B."/>
            <person name="Wu H."/>
            <person name="Tang D."/>
            <person name="Shen Q."/>
            <person name="Xue P."/>
            <person name="Zou S."/>
            <person name="Wang X."/>
            <person name="Liu X."/>
            <person name="Wang F."/>
            <person name="Yang Y."/>
            <person name="An X."/>
            <person name="Dong Z."/>
            <person name="Zhang K."/>
            <person name="Zhang X."/>
            <person name="Luo M.C."/>
            <person name="Dvorak J."/>
            <person name="Tong Y."/>
            <person name="Wang J."/>
            <person name="Yang H."/>
            <person name="Li Z."/>
            <person name="Wang D."/>
            <person name="Zhang A."/>
            <person name="Wang J."/>
        </authorList>
    </citation>
    <scope>NUCLEOTIDE SEQUENCE</scope>
    <source>
        <strain evidence="7">cv. G1812</strain>
    </source>
</reference>
<dbReference type="Pfam" id="PF23598">
    <property type="entry name" value="LRR_14"/>
    <property type="match status" value="2"/>
</dbReference>
<dbReference type="InterPro" id="IPR044974">
    <property type="entry name" value="Disease_R_plants"/>
</dbReference>